<keyword evidence="4" id="KW-0496">Mitochondrion</keyword>
<dbReference type="GO" id="GO:0005762">
    <property type="term" value="C:mitochondrial large ribosomal subunit"/>
    <property type="evidence" value="ECO:0007669"/>
    <property type="project" value="TreeGrafter"/>
</dbReference>
<evidence type="ECO:0000256" key="7">
    <source>
        <dbReference type="ARBA" id="ARBA00035398"/>
    </source>
</evidence>
<dbReference type="OrthoDB" id="9939609at2759"/>
<dbReference type="Pfam" id="PF10501">
    <property type="entry name" value="Ribosomal_L50"/>
    <property type="match status" value="1"/>
</dbReference>
<evidence type="ECO:0000313" key="9">
    <source>
        <dbReference type="Proteomes" id="UP000030742"/>
    </source>
</evidence>
<feature type="non-terminal residue" evidence="8">
    <location>
        <position position="235"/>
    </location>
</feature>
<proteinExistence type="inferred from homology"/>
<gene>
    <name evidence="8" type="ORF">D910_07989</name>
</gene>
<dbReference type="PANTHER" id="PTHR31542:SF1">
    <property type="entry name" value="LARGE RIBOSOMAL SUBUNIT PROTEIN ML50"/>
    <property type="match status" value="1"/>
</dbReference>
<evidence type="ECO:0000256" key="5">
    <source>
        <dbReference type="ARBA" id="ARBA00023274"/>
    </source>
</evidence>
<dbReference type="Proteomes" id="UP000030742">
    <property type="component" value="Unassembled WGS sequence"/>
</dbReference>
<dbReference type="InterPro" id="IPR018305">
    <property type="entry name" value="Ribosomal_m50"/>
</dbReference>
<keyword evidence="3" id="KW-0689">Ribosomal protein</keyword>
<reference evidence="8 9" key="1">
    <citation type="journal article" date="2013" name="Genome Biol.">
        <title>Draft genome of the mountain pine beetle, Dendroctonus ponderosae Hopkins, a major forest pest.</title>
        <authorList>
            <person name="Keeling C.I."/>
            <person name="Yuen M.M."/>
            <person name="Liao N.Y."/>
            <person name="Docking T.R."/>
            <person name="Chan S.K."/>
            <person name="Taylor G.A."/>
            <person name="Palmquist D.L."/>
            <person name="Jackman S.D."/>
            <person name="Nguyen A."/>
            <person name="Li M."/>
            <person name="Henderson H."/>
            <person name="Janes J.K."/>
            <person name="Zhao Y."/>
            <person name="Pandoh P."/>
            <person name="Moore R."/>
            <person name="Sperling F.A."/>
            <person name="Huber D.P."/>
            <person name="Birol I."/>
            <person name="Jones S.J."/>
            <person name="Bohlmann J."/>
        </authorList>
    </citation>
    <scope>NUCLEOTIDE SEQUENCE</scope>
</reference>
<evidence type="ECO:0000256" key="2">
    <source>
        <dbReference type="ARBA" id="ARBA00008860"/>
    </source>
</evidence>
<comment type="similarity">
    <text evidence="2">Belongs to the mitochondrion-specific ribosomal protein mL50 family.</text>
</comment>
<sequence length="235" mass="27157">FRFYLRPTFHDRVSPAPLTAFNQSIYFVNKQKMMATLFRHGVSKTARILTPQNDILKCYATKAEKRKGLDRKPTPKLNPTAQFIASKGFLRAQREYVPPPDLESSLTQIFKDVLGKSDLNTEIVDLNQKFQLLTACSQKFGHSIPNSLLHQIGTLKEVLTFYATPVDCRTPLDKLRTMELPENLHVQFEYNRWHPETDTKFDGQTAFPESSTIVTGLKYKDKYKGHVQKIRFPQY</sequence>
<evidence type="ECO:0000256" key="4">
    <source>
        <dbReference type="ARBA" id="ARBA00023128"/>
    </source>
</evidence>
<evidence type="ECO:0000313" key="8">
    <source>
        <dbReference type="EMBL" id="ERL90642.1"/>
    </source>
</evidence>
<name>U4UC52_DENPD</name>
<evidence type="ECO:0000256" key="6">
    <source>
        <dbReference type="ARBA" id="ARBA00035183"/>
    </source>
</evidence>
<accession>U4UC52</accession>
<comment type="subcellular location">
    <subcellularLocation>
        <location evidence="1">Mitochondrion</location>
    </subcellularLocation>
</comment>
<evidence type="ECO:0000256" key="1">
    <source>
        <dbReference type="ARBA" id="ARBA00004173"/>
    </source>
</evidence>
<dbReference type="EMBL" id="KB632255">
    <property type="protein sequence ID" value="ERL90642.1"/>
    <property type="molecule type" value="Genomic_DNA"/>
</dbReference>
<dbReference type="STRING" id="77166.U4UC52"/>
<organism evidence="8 9">
    <name type="scientific">Dendroctonus ponderosae</name>
    <name type="common">Mountain pine beetle</name>
    <dbReference type="NCBI Taxonomy" id="77166"/>
    <lineage>
        <taxon>Eukaryota</taxon>
        <taxon>Metazoa</taxon>
        <taxon>Ecdysozoa</taxon>
        <taxon>Arthropoda</taxon>
        <taxon>Hexapoda</taxon>
        <taxon>Insecta</taxon>
        <taxon>Pterygota</taxon>
        <taxon>Neoptera</taxon>
        <taxon>Endopterygota</taxon>
        <taxon>Coleoptera</taxon>
        <taxon>Polyphaga</taxon>
        <taxon>Cucujiformia</taxon>
        <taxon>Curculionidae</taxon>
        <taxon>Scolytinae</taxon>
        <taxon>Dendroctonus</taxon>
    </lineage>
</organism>
<protein>
    <recommendedName>
        <fullName evidence="6">Large ribosomal subunit protein mL50</fullName>
    </recommendedName>
    <alternativeName>
        <fullName evidence="7">39S ribosomal protein L50, mitochondrial</fullName>
    </alternativeName>
</protein>
<dbReference type="AlphaFoldDB" id="U4UC52"/>
<dbReference type="PANTHER" id="PTHR31542">
    <property type="entry name" value="39A RIBOSOMAL PROTEIN L50, MITOCHONDRIAL"/>
    <property type="match status" value="1"/>
</dbReference>
<evidence type="ECO:0000256" key="3">
    <source>
        <dbReference type="ARBA" id="ARBA00022980"/>
    </source>
</evidence>
<keyword evidence="5" id="KW-0687">Ribonucleoprotein</keyword>
<feature type="non-terminal residue" evidence="8">
    <location>
        <position position="1"/>
    </location>
</feature>